<dbReference type="EMBL" id="GL833123">
    <property type="protein sequence ID" value="EGB10641.1"/>
    <property type="molecule type" value="Genomic_DNA"/>
</dbReference>
<keyword evidence="4" id="KW-1185">Reference proteome</keyword>
<evidence type="ECO:0000313" key="3">
    <source>
        <dbReference type="EMBL" id="EGB10641.1"/>
    </source>
</evidence>
<feature type="region of interest" description="Disordered" evidence="1">
    <location>
        <begin position="1"/>
        <end position="21"/>
    </location>
</feature>
<feature type="region of interest" description="Disordered" evidence="1">
    <location>
        <begin position="1150"/>
        <end position="1180"/>
    </location>
</feature>
<organism evidence="4">
    <name type="scientific">Aureococcus anophagefferens</name>
    <name type="common">Harmful bloom alga</name>
    <dbReference type="NCBI Taxonomy" id="44056"/>
    <lineage>
        <taxon>Eukaryota</taxon>
        <taxon>Sar</taxon>
        <taxon>Stramenopiles</taxon>
        <taxon>Ochrophyta</taxon>
        <taxon>Pelagophyceae</taxon>
        <taxon>Pelagomonadales</taxon>
        <taxon>Pelagomonadaceae</taxon>
        <taxon>Aureococcus</taxon>
    </lineage>
</organism>
<name>F0Y254_AURAN</name>
<evidence type="ECO:0000313" key="4">
    <source>
        <dbReference type="Proteomes" id="UP000002729"/>
    </source>
</evidence>
<feature type="region of interest" description="Disordered" evidence="1">
    <location>
        <begin position="132"/>
        <end position="245"/>
    </location>
</feature>
<feature type="compositionally biased region" description="Low complexity" evidence="1">
    <location>
        <begin position="1235"/>
        <end position="1265"/>
    </location>
</feature>
<feature type="transmembrane region" description="Helical" evidence="2">
    <location>
        <begin position="54"/>
        <end position="77"/>
    </location>
</feature>
<dbReference type="PANTHER" id="PTHR24216">
    <property type="entry name" value="PAXILLIN-RELATED"/>
    <property type="match status" value="1"/>
</dbReference>
<accession>F0Y254</accession>
<dbReference type="Proteomes" id="UP000002729">
    <property type="component" value="Unassembled WGS sequence"/>
</dbReference>
<keyword evidence="2" id="KW-0472">Membrane</keyword>
<dbReference type="PANTHER" id="PTHR24216:SF65">
    <property type="entry name" value="PAXILLIN-LIKE PROTEIN 1"/>
    <property type="match status" value="1"/>
</dbReference>
<reference evidence="3 4" key="1">
    <citation type="journal article" date="2011" name="Proc. Natl. Acad. Sci. U.S.A.">
        <title>Niche of harmful alga Aureococcus anophagefferens revealed through ecogenomics.</title>
        <authorList>
            <person name="Gobler C.J."/>
            <person name="Berry D.L."/>
            <person name="Dyhrman S.T."/>
            <person name="Wilhelm S.W."/>
            <person name="Salamov A."/>
            <person name="Lobanov A.V."/>
            <person name="Zhang Y."/>
            <person name="Collier J.L."/>
            <person name="Wurch L.L."/>
            <person name="Kustka A.B."/>
            <person name="Dill B.D."/>
            <person name="Shah M."/>
            <person name="VerBerkmoes N.C."/>
            <person name="Kuo A."/>
            <person name="Terry A."/>
            <person name="Pangilinan J."/>
            <person name="Lindquist E.A."/>
            <person name="Lucas S."/>
            <person name="Paulsen I.T."/>
            <person name="Hattenrath-Lehmann T.K."/>
            <person name="Talmage S.C."/>
            <person name="Walker E.A."/>
            <person name="Koch F."/>
            <person name="Burson A.M."/>
            <person name="Marcoval M.A."/>
            <person name="Tang Y.Z."/>
            <person name="Lecleir G.R."/>
            <person name="Coyne K.J."/>
            <person name="Berg G.M."/>
            <person name="Bertrand E.M."/>
            <person name="Saito M.A."/>
            <person name="Gladyshev V.N."/>
            <person name="Grigoriev I.V."/>
        </authorList>
    </citation>
    <scope>NUCLEOTIDE SEQUENCE [LARGE SCALE GENOMIC DNA]</scope>
    <source>
        <strain evidence="4">CCMP 1984</strain>
    </source>
</reference>
<keyword evidence="2" id="KW-1133">Transmembrane helix</keyword>
<dbReference type="RefSeq" id="XP_009034242.1">
    <property type="nucleotide sequence ID" value="XM_009035994.1"/>
</dbReference>
<dbReference type="KEGG" id="aaf:AURANDRAFT_62037"/>
<feature type="region of interest" description="Disordered" evidence="1">
    <location>
        <begin position="1235"/>
        <end position="1276"/>
    </location>
</feature>
<dbReference type="GeneID" id="20223704"/>
<gene>
    <name evidence="3" type="ORF">AURANDRAFT_62037</name>
</gene>
<feature type="compositionally biased region" description="Low complexity" evidence="1">
    <location>
        <begin position="178"/>
        <end position="244"/>
    </location>
</feature>
<feature type="compositionally biased region" description="Pro residues" evidence="1">
    <location>
        <begin position="136"/>
        <end position="177"/>
    </location>
</feature>
<feature type="region of interest" description="Disordered" evidence="1">
    <location>
        <begin position="1356"/>
        <end position="1389"/>
    </location>
</feature>
<protein>
    <submittedName>
        <fullName evidence="3">Uncharacterized protein</fullName>
    </submittedName>
</protein>
<dbReference type="InParanoid" id="F0Y254"/>
<keyword evidence="2" id="KW-0812">Transmembrane</keyword>
<evidence type="ECO:0000256" key="1">
    <source>
        <dbReference type="SAM" id="MobiDB-lite"/>
    </source>
</evidence>
<evidence type="ECO:0000256" key="2">
    <source>
        <dbReference type="SAM" id="Phobius"/>
    </source>
</evidence>
<proteinExistence type="predicted"/>
<feature type="compositionally biased region" description="Basic and acidic residues" evidence="1">
    <location>
        <begin position="7"/>
        <end position="19"/>
    </location>
</feature>
<feature type="compositionally biased region" description="Basic and acidic residues" evidence="1">
    <location>
        <begin position="1153"/>
        <end position="1180"/>
    </location>
</feature>
<sequence>MADDDERDAKNPIVEEPKSHSKGAWTLEEAIVDIDALIAAQAERRQFVAPKINYAGRCGAIIIGLLIPLIIFAVAFLSADADYVAEPGYEEERHGPDDLFDDACYSPALGEQWSRIDAPWLDDYVADARARRATPAPTPGPTRPPTTSPPSLTPAPSAPPSPAPTTPAPTTPAPTPAPSTAGPTSAFQPSAAPTASAPPTAAPSAGPTAAPTAGPTAAPTSAPTSVPSSAPSLAPTYATVPPTAARRRRLDEAGDDDGAGNADGPHARVCLHRSTVERHHGGCESYCASKGASLTSLPGRDRRAFDYWLSLFVSSGAVYGGLCQGDEGTAQTDWAAVDTMKQRIFGYVGAHHGRMGKLGIGRKGKVSHECGWLWSNGRRGMDLDFGGRKSYYRKQHKAENSDKRPSGEHKEVANGQCIIYGTGCQRFSRPGKGEDADAVFFFSPKNSMAVVSPCRKQRNCLCEYPARTSEAYEDWWDEEFPGDAGGAVFSSLWLVVCLLLPVGLACTTEVQNLQHYDDTGRLTGKERLRRFWQLAVKFAYGGALTGLAVARPYATACRAELFAPTNCLFCAWSLTACAFALGHGPWAFGTCGSAAPLDGREGIARANNKTHLAAIHARAKIFNVVDAIATVIVAVVGFCLALAEAIISQWRVPNMDQAGCWLQISYAVYVVAEVIVMSGDNEKRQRQVRALGVCDVLAQRLGSRESTLAVVATDLADYVKRLGERRVRDIEATGASGAAMADFKLPAQRKEVKAMVRVFDLFFDEINRQENGSYRFLHVGGLSAAETEALAAFHESTGAYLAHDVAWARKHAEQLKQSYYETCRAHKHLYFETHQRIQEDERAIYNRVVKDTLEKMVVIADGGRGRDADGNVNKARQPEPHDLGGLYSGACRVRDKYVAFLTKLADKSKGTYMKCTIKGFWRIAEKMGMHPDGGGYDRAHVAELLDVVRGSLRFENMKHLQNALLLLQCCDVTDADTPDVVMDQRIEIVRVKNRFIEPTSGGWADAMINFRFVSSDKRWTHGAGDVGHICELQLIHNDMLMVRKDWGAHESYSIFRTSIQLLEAAGKEYFKLVTEIDALTASELEKKRHLVSKKEEDVDAALEPLRLELDAWMEEVDPDNEHHIASHDGVALSHDAQKIRAELKKRHHGLQSRLDRVEEDATRRVDAARSEEREKSSTLIREERAALDRVKGELARTVDASGREVALLRDDLARKDRVIVELRAQLARAQAASAAAAEASPRETPAGLAPAWATPGTTPAAGQSPRAPPPPRPDTADDAALAAALAADVEAAPLIVQADVVDAVAWVEPRHSAPPARPDAGALLRDNLAPGGALLRDNLVPGGALLRDNLAPGVRDDLDALQARQASPDRPGGGPPDNKKKKQGGCAIS</sequence>